<keyword evidence="2" id="KW-1185">Reference proteome</keyword>
<reference evidence="1 2" key="1">
    <citation type="journal article" date="2014" name="PLoS Genet.">
        <title>Phylogenetically driven sequencing of extremely halophilic archaea reveals strategies for static and dynamic osmo-response.</title>
        <authorList>
            <person name="Becker E.A."/>
            <person name="Seitzer P.M."/>
            <person name="Tritt A."/>
            <person name="Larsen D."/>
            <person name="Krusor M."/>
            <person name="Yao A.I."/>
            <person name="Wu D."/>
            <person name="Madern D."/>
            <person name="Eisen J.A."/>
            <person name="Darling A.E."/>
            <person name="Facciotti M.T."/>
        </authorList>
    </citation>
    <scope>NUCLEOTIDE SEQUENCE [LARGE SCALE GENOMIC DNA]</scope>
    <source>
        <strain evidence="1 2">JCM 14663</strain>
    </source>
</reference>
<dbReference type="Proteomes" id="UP000011592">
    <property type="component" value="Unassembled WGS sequence"/>
</dbReference>
<dbReference type="AlphaFoldDB" id="L9YXE2"/>
<comment type="caution">
    <text evidence="1">The sequence shown here is derived from an EMBL/GenBank/DDBJ whole genome shotgun (WGS) entry which is preliminary data.</text>
</comment>
<dbReference type="EMBL" id="AOIJ01000061">
    <property type="protein sequence ID" value="ELY77563.1"/>
    <property type="molecule type" value="Genomic_DNA"/>
</dbReference>
<sequence>MGGEQAINPIDKRFLGMHRWSGPGVFQDQAPIRVTETNWFPDSDRSCKKHSC</sequence>
<gene>
    <name evidence="1" type="ORF">C486_15704</name>
</gene>
<evidence type="ECO:0000313" key="2">
    <source>
        <dbReference type="Proteomes" id="UP000011592"/>
    </source>
</evidence>
<dbReference type="PATRIC" id="fig|1230459.4.peg.3133"/>
<proteinExistence type="predicted"/>
<organism evidence="1 2">
    <name type="scientific">Natrinema gari JCM 14663</name>
    <dbReference type="NCBI Taxonomy" id="1230459"/>
    <lineage>
        <taxon>Archaea</taxon>
        <taxon>Methanobacteriati</taxon>
        <taxon>Methanobacteriota</taxon>
        <taxon>Stenosarchaea group</taxon>
        <taxon>Halobacteria</taxon>
        <taxon>Halobacteriales</taxon>
        <taxon>Natrialbaceae</taxon>
        <taxon>Natrinema</taxon>
    </lineage>
</organism>
<accession>L9YXE2</accession>
<evidence type="ECO:0000313" key="1">
    <source>
        <dbReference type="EMBL" id="ELY77563.1"/>
    </source>
</evidence>
<protein>
    <submittedName>
        <fullName evidence="1">Uncharacterized protein</fullName>
    </submittedName>
</protein>
<name>L9YXE2_9EURY</name>